<evidence type="ECO:0000313" key="5">
    <source>
        <dbReference type="Proteomes" id="UP000002036"/>
    </source>
</evidence>
<gene>
    <name evidence="4" type="ordered locus">KLTH0H16456g</name>
</gene>
<dbReference type="OMA" id="HGILHYP"/>
<dbReference type="PANTHER" id="PTHR10204">
    <property type="entry name" value="NAD P H OXIDOREDUCTASE-RELATED"/>
    <property type="match status" value="1"/>
</dbReference>
<proteinExistence type="inferred from homology"/>
<dbReference type="HOGENOM" id="CLU_058643_2_1_1"/>
<sequence>MKYFIVHAHPDSHSLTSSLKDVAVQELESQGHEVKVSDLYAQKWKASIDRDDFEQLSQEERLKIPQASYEAYARGALTKDVNQEQEKLIWADFVILSFPIWWSSMPAILKGWVDRVFSCGFTYGVGEHNKSRWGTRYGEGVFSGKRAMLLATFGGSESQYSARGIGGPVEDVLFPINHGILYYPGFTVLPPFVVHNTISVTEKRFQRLSNEMRLYLKSIDSTKPISYRKQNYGDYLIPSLVLRDDIKPGAKGFGIHIGDAQSEA</sequence>
<evidence type="ECO:0000256" key="2">
    <source>
        <dbReference type="ARBA" id="ARBA00023002"/>
    </source>
</evidence>
<dbReference type="Gene3D" id="3.40.50.360">
    <property type="match status" value="1"/>
</dbReference>
<evidence type="ECO:0000256" key="1">
    <source>
        <dbReference type="ARBA" id="ARBA00006252"/>
    </source>
</evidence>
<dbReference type="InterPro" id="IPR029039">
    <property type="entry name" value="Flavoprotein-like_sf"/>
</dbReference>
<dbReference type="KEGG" id="lth:KLTH0H16456g"/>
<dbReference type="eggNOG" id="ENOG502QWY5">
    <property type="taxonomic scope" value="Eukaryota"/>
</dbReference>
<comment type="similarity">
    <text evidence="1">Belongs to the NAD(P)H dehydrogenase (quinone) family.</text>
</comment>
<dbReference type="PANTHER" id="PTHR10204:SF34">
    <property type="entry name" value="NAD(P)H DEHYDROGENASE [QUINONE] 1 ISOFORM 1"/>
    <property type="match status" value="1"/>
</dbReference>
<dbReference type="GeneID" id="8294937"/>
<feature type="domain" description="Flavodoxin-like fold" evidence="3">
    <location>
        <begin position="1"/>
        <end position="210"/>
    </location>
</feature>
<dbReference type="STRING" id="559295.C5E3U1"/>
<dbReference type="EMBL" id="CU928180">
    <property type="protein sequence ID" value="CAR30702.1"/>
    <property type="molecule type" value="Genomic_DNA"/>
</dbReference>
<dbReference type="RefSeq" id="XP_002556564.1">
    <property type="nucleotide sequence ID" value="XM_002556518.1"/>
</dbReference>
<dbReference type="InParanoid" id="C5E3U1"/>
<dbReference type="SUPFAM" id="SSF52218">
    <property type="entry name" value="Flavoproteins"/>
    <property type="match status" value="1"/>
</dbReference>
<dbReference type="Proteomes" id="UP000002036">
    <property type="component" value="Chromosome H"/>
</dbReference>
<dbReference type="Pfam" id="PF02525">
    <property type="entry name" value="Flavodoxin_2"/>
    <property type="match status" value="1"/>
</dbReference>
<keyword evidence="5" id="KW-1185">Reference proteome</keyword>
<name>C5E3U1_LACTC</name>
<accession>C5E3U1</accession>
<protein>
    <submittedName>
        <fullName evidence="4">KLTH0H16456p</fullName>
    </submittedName>
</protein>
<dbReference type="GO" id="GO:0005829">
    <property type="term" value="C:cytosol"/>
    <property type="evidence" value="ECO:0007669"/>
    <property type="project" value="TreeGrafter"/>
</dbReference>
<dbReference type="OrthoDB" id="26889at2759"/>
<dbReference type="InterPro" id="IPR051545">
    <property type="entry name" value="NAD(P)H_dehydrogenase_qn"/>
</dbReference>
<evidence type="ECO:0000259" key="3">
    <source>
        <dbReference type="Pfam" id="PF02525"/>
    </source>
</evidence>
<dbReference type="AlphaFoldDB" id="C5E3U1"/>
<evidence type="ECO:0000313" key="4">
    <source>
        <dbReference type="EMBL" id="CAR30702.1"/>
    </source>
</evidence>
<dbReference type="InterPro" id="IPR003680">
    <property type="entry name" value="Flavodoxin_fold"/>
</dbReference>
<dbReference type="GO" id="GO:0003955">
    <property type="term" value="F:NAD(P)H dehydrogenase (quinone) activity"/>
    <property type="evidence" value="ECO:0007669"/>
    <property type="project" value="TreeGrafter"/>
</dbReference>
<keyword evidence="2" id="KW-0560">Oxidoreductase</keyword>
<reference evidence="4 5" key="1">
    <citation type="journal article" date="2009" name="Genome Res.">
        <title>Comparative genomics of protoploid Saccharomycetaceae.</title>
        <authorList>
            <consortium name="The Genolevures Consortium"/>
            <person name="Souciet J.-L."/>
            <person name="Dujon B."/>
            <person name="Gaillardin C."/>
            <person name="Johnston M."/>
            <person name="Baret P.V."/>
            <person name="Cliften P."/>
            <person name="Sherman D.J."/>
            <person name="Weissenbach J."/>
            <person name="Westhof E."/>
            <person name="Wincker P."/>
            <person name="Jubin C."/>
            <person name="Poulain J."/>
            <person name="Barbe V."/>
            <person name="Segurens B."/>
            <person name="Artiguenave F."/>
            <person name="Anthouard V."/>
            <person name="Vacherie B."/>
            <person name="Val M.-E."/>
            <person name="Fulton R.S."/>
            <person name="Minx P."/>
            <person name="Wilson R."/>
            <person name="Durrens P."/>
            <person name="Jean G."/>
            <person name="Marck C."/>
            <person name="Martin T."/>
            <person name="Nikolski M."/>
            <person name="Rolland T."/>
            <person name="Seret M.-L."/>
            <person name="Casaregola S."/>
            <person name="Despons L."/>
            <person name="Fairhead C."/>
            <person name="Fischer G."/>
            <person name="Lafontaine I."/>
            <person name="Leh V."/>
            <person name="Lemaire M."/>
            <person name="de Montigny J."/>
            <person name="Neuveglise C."/>
            <person name="Thierry A."/>
            <person name="Blanc-Lenfle I."/>
            <person name="Bleykasten C."/>
            <person name="Diffels J."/>
            <person name="Fritsch E."/>
            <person name="Frangeul L."/>
            <person name="Goeffon A."/>
            <person name="Jauniaux N."/>
            <person name="Kachouri-Lafond R."/>
            <person name="Payen C."/>
            <person name="Potier S."/>
            <person name="Pribylova L."/>
            <person name="Ozanne C."/>
            <person name="Richard G.-F."/>
            <person name="Sacerdot C."/>
            <person name="Straub M.-L."/>
            <person name="Talla E."/>
        </authorList>
    </citation>
    <scope>NUCLEOTIDE SEQUENCE [LARGE SCALE GENOMIC DNA]</scope>
    <source>
        <strain evidence="5">ATCC 56472 / CBS 6340 / NRRL Y-8284</strain>
    </source>
</reference>
<organism evidence="4 5">
    <name type="scientific">Lachancea thermotolerans (strain ATCC 56472 / CBS 6340 / NRRL Y-8284)</name>
    <name type="common">Yeast</name>
    <name type="synonym">Kluyveromyces thermotolerans</name>
    <dbReference type="NCBI Taxonomy" id="559295"/>
    <lineage>
        <taxon>Eukaryota</taxon>
        <taxon>Fungi</taxon>
        <taxon>Dikarya</taxon>
        <taxon>Ascomycota</taxon>
        <taxon>Saccharomycotina</taxon>
        <taxon>Saccharomycetes</taxon>
        <taxon>Saccharomycetales</taxon>
        <taxon>Saccharomycetaceae</taxon>
        <taxon>Lachancea</taxon>
    </lineage>
</organism>